<dbReference type="InterPro" id="IPR043128">
    <property type="entry name" value="Rev_trsase/Diguanyl_cyclase"/>
</dbReference>
<dbReference type="PANTHER" id="PTHR44757">
    <property type="entry name" value="DIGUANYLATE CYCLASE DGCP"/>
    <property type="match status" value="1"/>
</dbReference>
<dbReference type="Pfam" id="PF00990">
    <property type="entry name" value="GGDEF"/>
    <property type="match status" value="1"/>
</dbReference>
<dbReference type="RefSeq" id="WP_066475840.1">
    <property type="nucleotide sequence ID" value="NZ_BCNT01000005.1"/>
</dbReference>
<dbReference type="CDD" id="cd01948">
    <property type="entry name" value="EAL"/>
    <property type="match status" value="1"/>
</dbReference>
<comment type="caution">
    <text evidence="4">The sequence shown here is derived from an EMBL/GenBank/DDBJ whole genome shotgun (WGS) entry which is preliminary data.</text>
</comment>
<dbReference type="InterPro" id="IPR013656">
    <property type="entry name" value="PAS_4"/>
</dbReference>
<dbReference type="Gene3D" id="3.30.450.20">
    <property type="entry name" value="PAS domain"/>
    <property type="match status" value="2"/>
</dbReference>
<evidence type="ECO:0000313" key="5">
    <source>
        <dbReference type="Proteomes" id="UP001597463"/>
    </source>
</evidence>
<dbReference type="SUPFAM" id="SSF55785">
    <property type="entry name" value="PYP-like sensor domain (PAS domain)"/>
    <property type="match status" value="2"/>
</dbReference>
<dbReference type="PANTHER" id="PTHR44757:SF2">
    <property type="entry name" value="BIOFILM ARCHITECTURE MAINTENANCE PROTEIN MBAA"/>
    <property type="match status" value="1"/>
</dbReference>
<dbReference type="CDD" id="cd01949">
    <property type="entry name" value="GGDEF"/>
    <property type="match status" value="1"/>
</dbReference>
<evidence type="ECO:0000259" key="1">
    <source>
        <dbReference type="PROSITE" id="PS50112"/>
    </source>
</evidence>
<dbReference type="PROSITE" id="PS50112">
    <property type="entry name" value="PAS"/>
    <property type="match status" value="1"/>
</dbReference>
<dbReference type="Pfam" id="PF00563">
    <property type="entry name" value="EAL"/>
    <property type="match status" value="1"/>
</dbReference>
<dbReference type="InterPro" id="IPR000160">
    <property type="entry name" value="GGDEF_dom"/>
</dbReference>
<evidence type="ECO:0000313" key="4">
    <source>
        <dbReference type="EMBL" id="MFD2754817.1"/>
    </source>
</evidence>
<dbReference type="NCBIfam" id="TIGR00254">
    <property type="entry name" value="GGDEF"/>
    <property type="match status" value="1"/>
</dbReference>
<keyword evidence="5" id="KW-1185">Reference proteome</keyword>
<proteinExistence type="predicted"/>
<dbReference type="Pfam" id="PF08448">
    <property type="entry name" value="PAS_4"/>
    <property type="match status" value="1"/>
</dbReference>
<dbReference type="EMBL" id="JBHUMV010000005">
    <property type="protein sequence ID" value="MFD2754817.1"/>
    <property type="molecule type" value="Genomic_DNA"/>
</dbReference>
<dbReference type="SMART" id="SM00052">
    <property type="entry name" value="EAL"/>
    <property type="match status" value="1"/>
</dbReference>
<protein>
    <submittedName>
        <fullName evidence="4">Bifunctional diguanylate cyclase/phosphodiesterase</fullName>
    </submittedName>
</protein>
<dbReference type="InterPro" id="IPR001633">
    <property type="entry name" value="EAL_dom"/>
</dbReference>
<accession>A0ABW5UMK5</accession>
<dbReference type="SMART" id="SM00091">
    <property type="entry name" value="PAS"/>
    <property type="match status" value="2"/>
</dbReference>
<dbReference type="InterPro" id="IPR052155">
    <property type="entry name" value="Biofilm_reg_signaling"/>
</dbReference>
<dbReference type="NCBIfam" id="TIGR00229">
    <property type="entry name" value="sensory_box"/>
    <property type="match status" value="2"/>
</dbReference>
<reference evidence="5" key="1">
    <citation type="journal article" date="2019" name="Int. J. Syst. Evol. Microbiol.">
        <title>The Global Catalogue of Microorganisms (GCM) 10K type strain sequencing project: providing services to taxonomists for standard genome sequencing and annotation.</title>
        <authorList>
            <consortium name="The Broad Institute Genomics Platform"/>
            <consortium name="The Broad Institute Genome Sequencing Center for Infectious Disease"/>
            <person name="Wu L."/>
            <person name="Ma J."/>
        </authorList>
    </citation>
    <scope>NUCLEOTIDE SEQUENCE [LARGE SCALE GENOMIC DNA]</scope>
    <source>
        <strain evidence="5">TISTR 1906</strain>
    </source>
</reference>
<organism evidence="4 5">
    <name type="scientific">Comamonas terrae</name>
    <dbReference type="NCBI Taxonomy" id="673548"/>
    <lineage>
        <taxon>Bacteria</taxon>
        <taxon>Pseudomonadati</taxon>
        <taxon>Pseudomonadota</taxon>
        <taxon>Betaproteobacteria</taxon>
        <taxon>Burkholderiales</taxon>
        <taxon>Comamonadaceae</taxon>
        <taxon>Comamonas</taxon>
    </lineage>
</organism>
<dbReference type="CDD" id="cd00130">
    <property type="entry name" value="PAS"/>
    <property type="match status" value="2"/>
</dbReference>
<feature type="domain" description="PAS" evidence="1">
    <location>
        <begin position="130"/>
        <end position="183"/>
    </location>
</feature>
<feature type="domain" description="GGDEF" evidence="3">
    <location>
        <begin position="280"/>
        <end position="413"/>
    </location>
</feature>
<dbReference type="PROSITE" id="PS50883">
    <property type="entry name" value="EAL"/>
    <property type="match status" value="1"/>
</dbReference>
<dbReference type="PROSITE" id="PS50887">
    <property type="entry name" value="GGDEF"/>
    <property type="match status" value="1"/>
</dbReference>
<evidence type="ECO:0000259" key="3">
    <source>
        <dbReference type="PROSITE" id="PS50887"/>
    </source>
</evidence>
<dbReference type="InterPro" id="IPR000014">
    <property type="entry name" value="PAS"/>
</dbReference>
<name>A0ABW5UMK5_9BURK</name>
<sequence>MKDSDSILQLIADTTPALLAYFDARTLRCRFANASYASYFGFTIQSIVGRTVQEIAGDAVWQEVQAYFPRVLVDRQSVRYTRKVERDTGETQYLETVLRPHIDNGEFKGLVALVTDVSHHYRMAQQMRASEERMRKFAEITTEAIVVHQGGIIMDGNDALARLTGYPLDALRGRHVLEYIAPEYRAQALEHGRSGGEDCYESMIVHKSGRHIPVEVEGKSMPGAERDSRIVLLRDLTASRQVQEHMDFLAQHDLLTRLPNRARLNQLMKNALAQATVRQERLAILSIDIDHFKAVNDSLSHHAGDLLLCEVARRLSATVRAQDIVARMGGDDFVAVLTGDPTPQEAEAMATRLCQAIEAPCDIDGTQFVVSLSMGIAMFPGNGDTPEMLLGNAEAAMHMAKDIGRRSFQFYTSTLESRSTRMLMQEQLLRRAVEQGELELHYQPQIATADGTLTGLEALVRWRHPQRGLVYPNEFIGLAEDLGMISEVGRWVLREACRQVKVWQDAGFPVVPVAINLSAQEFLQRDVARDVAEALWETGLEARYLHIELTESTLMQSGGQMSDTLHALKALGVSLAIDDFGTGYSSLAYLRRHPIDKLKIDRSFVTDVPRDADATAIVNAIVQMSHSLHLQIVAEGVETQEQLDLLRSLHCTTAQGYLISRPLPADQTQAWMSQHLHKS</sequence>
<dbReference type="Pfam" id="PF13426">
    <property type="entry name" value="PAS_9"/>
    <property type="match status" value="1"/>
</dbReference>
<dbReference type="Proteomes" id="UP001597463">
    <property type="component" value="Unassembled WGS sequence"/>
</dbReference>
<gene>
    <name evidence="4" type="ORF">ACFSW6_12025</name>
</gene>
<dbReference type="SUPFAM" id="SSF55073">
    <property type="entry name" value="Nucleotide cyclase"/>
    <property type="match status" value="1"/>
</dbReference>
<dbReference type="SUPFAM" id="SSF141868">
    <property type="entry name" value="EAL domain-like"/>
    <property type="match status" value="1"/>
</dbReference>
<evidence type="ECO:0000259" key="2">
    <source>
        <dbReference type="PROSITE" id="PS50883"/>
    </source>
</evidence>
<dbReference type="InterPro" id="IPR035965">
    <property type="entry name" value="PAS-like_dom_sf"/>
</dbReference>
<dbReference type="InterPro" id="IPR029787">
    <property type="entry name" value="Nucleotide_cyclase"/>
</dbReference>
<dbReference type="Gene3D" id="3.30.70.270">
    <property type="match status" value="1"/>
</dbReference>
<feature type="domain" description="EAL" evidence="2">
    <location>
        <begin position="422"/>
        <end position="676"/>
    </location>
</feature>
<dbReference type="Gene3D" id="3.20.20.450">
    <property type="entry name" value="EAL domain"/>
    <property type="match status" value="1"/>
</dbReference>
<dbReference type="InterPro" id="IPR035919">
    <property type="entry name" value="EAL_sf"/>
</dbReference>
<dbReference type="SMART" id="SM00267">
    <property type="entry name" value="GGDEF"/>
    <property type="match status" value="1"/>
</dbReference>